<dbReference type="AlphaFoldDB" id="A0A6I8TPE4"/>
<evidence type="ECO:0000259" key="7">
    <source>
        <dbReference type="Pfam" id="PF13877"/>
    </source>
</evidence>
<dbReference type="EnsemblMetazoa" id="AAEL014957-RC">
    <property type="protein sequence ID" value="AAEL014957-PC"/>
    <property type="gene ID" value="AAEL014957"/>
</dbReference>
<dbReference type="InterPro" id="IPR025986">
    <property type="entry name" value="RPAP3-like_C"/>
</dbReference>
<reference evidence="8" key="2">
    <citation type="submission" date="2020-05" db="UniProtKB">
        <authorList>
            <consortium name="EnsemblMetazoa"/>
        </authorList>
    </citation>
    <scope>IDENTIFICATION</scope>
    <source>
        <strain evidence="8">LVP_AGWG</strain>
    </source>
</reference>
<dbReference type="Proteomes" id="UP000008820">
    <property type="component" value="Chromosome 2"/>
</dbReference>
<feature type="compositionally biased region" description="Polar residues" evidence="6">
    <location>
        <begin position="467"/>
        <end position="480"/>
    </location>
</feature>
<dbReference type="GO" id="GO:0101031">
    <property type="term" value="C:protein folding chaperone complex"/>
    <property type="evidence" value="ECO:0007669"/>
    <property type="project" value="TreeGrafter"/>
</dbReference>
<evidence type="ECO:0000256" key="1">
    <source>
        <dbReference type="ARBA" id="ARBA00022737"/>
    </source>
</evidence>
<protein>
    <recommendedName>
        <fullName evidence="4">RNA polymerase II-associated protein 3</fullName>
    </recommendedName>
</protein>
<evidence type="ECO:0000256" key="5">
    <source>
        <dbReference type="SAM" id="Coils"/>
    </source>
</evidence>
<evidence type="ECO:0000256" key="4">
    <source>
        <dbReference type="ARBA" id="ARBA00040133"/>
    </source>
</evidence>
<dbReference type="Pfam" id="PF13877">
    <property type="entry name" value="RPAP3_C"/>
    <property type="match status" value="1"/>
</dbReference>
<evidence type="ECO:0000256" key="6">
    <source>
        <dbReference type="SAM" id="MobiDB-lite"/>
    </source>
</evidence>
<evidence type="ECO:0000313" key="8">
    <source>
        <dbReference type="EnsemblMetazoa" id="AAEL014957-PC"/>
    </source>
</evidence>
<dbReference type="PANTHER" id="PTHR46423:SF1">
    <property type="entry name" value="RNA POLYMERASE II-ASSOCIATED PROTEIN 3"/>
    <property type="match status" value="1"/>
</dbReference>
<feature type="domain" description="RNA-polymerase II-associated protein 3-like C-terminal" evidence="7">
    <location>
        <begin position="578"/>
        <end position="665"/>
    </location>
</feature>
<dbReference type="FunCoup" id="A0A6I8TPE4">
    <property type="interactions" value="1249"/>
</dbReference>
<keyword evidence="9" id="KW-1185">Reference proteome</keyword>
<proteinExistence type="inferred from homology"/>
<dbReference type="InterPro" id="IPR051966">
    <property type="entry name" value="RPAP3"/>
</dbReference>
<dbReference type="Pfam" id="PF00515">
    <property type="entry name" value="TPR_1"/>
    <property type="match status" value="2"/>
</dbReference>
<feature type="compositionally biased region" description="Pro residues" evidence="6">
    <location>
        <begin position="450"/>
        <end position="459"/>
    </location>
</feature>
<dbReference type="Gene3D" id="1.25.40.10">
    <property type="entry name" value="Tetratricopeptide repeat domain"/>
    <property type="match status" value="2"/>
</dbReference>
<dbReference type="OrthoDB" id="2942533at2759"/>
<feature type="coiled-coil region" evidence="5">
    <location>
        <begin position="305"/>
        <end position="338"/>
    </location>
</feature>
<dbReference type="PANTHER" id="PTHR46423">
    <property type="entry name" value="RNA POLYMERASE II-ASSOCIATED PROTEIN 3"/>
    <property type="match status" value="1"/>
</dbReference>
<gene>
    <name evidence="8" type="primary">5565717</name>
</gene>
<dbReference type="InterPro" id="IPR019734">
    <property type="entry name" value="TPR_rpt"/>
</dbReference>
<keyword evidence="1" id="KW-0677">Repeat</keyword>
<evidence type="ECO:0000313" key="9">
    <source>
        <dbReference type="Proteomes" id="UP000008820"/>
    </source>
</evidence>
<dbReference type="PROSITE" id="PS50005">
    <property type="entry name" value="TPR"/>
    <property type="match status" value="2"/>
</dbReference>
<name>A0A6I8TPE4_AEDAE</name>
<dbReference type="SUPFAM" id="SSF48452">
    <property type="entry name" value="TPR-like"/>
    <property type="match status" value="2"/>
</dbReference>
<accession>A0A6I8TPE4</accession>
<feature type="compositionally biased region" description="Polar residues" evidence="6">
    <location>
        <begin position="538"/>
        <end position="549"/>
    </location>
</feature>
<keyword evidence="2" id="KW-0802">TPR repeat</keyword>
<sequence>MSQAVKAQLEVKSKCEQAQHTIKGLYDWEQEVKQKEAQSRQQDKEEGFTTPIRSHVDKMNKFAEDQLASEKQELFSESTISKDVNEAEHYNRKGNEFCRMAKGGADASSYNEKLDLDAIEMYTQAIELNSHKPDYYLNRAYCYFKLERYEECISDCNSAIDLDNTYTNTYYRRMLAYEYMGNSATAYTECQRILKMTKDASDITRTKQDMQRIEGRLRTEADKHKALGNKYLSSKDYEQACDCFTKAVSVFPNEPIYYNNRGLAYYHLKNYDSCLEDCNKAIELDNNYFRPYYRRACVQEHRGNYQEAIRDLKKFLELVKDEKQRQTAVRDLERLQQLLHKEKNPEPHNWDELRKNTSVINFTQKAPHLRSKKPLKRIAISEVSCSVDPKSNPSNYVIASNYETIPDSVIDKIFNNNTGERVVEPKVENKLEHLFPSSAKSKLMQLFSPPTTPSSPPSEPFGKPTASCESNSFGNNSNKVPSCPELHEKGATTIKPILDSKNRSSMPQPAEQVKQEKEKINQGNCPSGIAQGTECKSGESSQTANTQAKMSPEEKQEERSNIKASGLSGTSNPFPSIPSSSVKFYHSWCNLKTAEEKYQYLKTLENAPLHKLLGVNLGSDMLSDILQVLKQFCLQDKTSPMKILSEIAMNKESGILIMMLGEKDKHALIQLLELMNELNDDKDQILTIKKSLII</sequence>
<dbReference type="Pfam" id="PF13181">
    <property type="entry name" value="TPR_8"/>
    <property type="match status" value="2"/>
</dbReference>
<dbReference type="InterPro" id="IPR011990">
    <property type="entry name" value="TPR-like_helical_dom_sf"/>
</dbReference>
<feature type="compositionally biased region" description="Basic and acidic residues" evidence="6">
    <location>
        <begin position="551"/>
        <end position="561"/>
    </location>
</feature>
<feature type="region of interest" description="Disordered" evidence="6">
    <location>
        <begin position="445"/>
        <end position="572"/>
    </location>
</feature>
<keyword evidence="5" id="KW-0175">Coiled coil</keyword>
<organism evidence="8 9">
    <name type="scientific">Aedes aegypti</name>
    <name type="common">Yellowfever mosquito</name>
    <name type="synonym">Culex aegypti</name>
    <dbReference type="NCBI Taxonomy" id="7159"/>
    <lineage>
        <taxon>Eukaryota</taxon>
        <taxon>Metazoa</taxon>
        <taxon>Ecdysozoa</taxon>
        <taxon>Arthropoda</taxon>
        <taxon>Hexapoda</taxon>
        <taxon>Insecta</taxon>
        <taxon>Pterygota</taxon>
        <taxon>Neoptera</taxon>
        <taxon>Endopterygota</taxon>
        <taxon>Diptera</taxon>
        <taxon>Nematocera</taxon>
        <taxon>Culicoidea</taxon>
        <taxon>Culicidae</taxon>
        <taxon>Culicinae</taxon>
        <taxon>Aedini</taxon>
        <taxon>Aedes</taxon>
        <taxon>Stegomyia</taxon>
    </lineage>
</organism>
<reference evidence="8 9" key="1">
    <citation type="submission" date="2017-06" db="EMBL/GenBank/DDBJ databases">
        <title>Aedes aegypti genome working group (AGWG) sequencing and assembly.</title>
        <authorList>
            <consortium name="Aedes aegypti Genome Working Group (AGWG)"/>
            <person name="Matthews B.J."/>
        </authorList>
    </citation>
    <scope>NUCLEOTIDE SEQUENCE [LARGE SCALE GENOMIC DNA]</scope>
    <source>
        <strain evidence="8 9">LVP_AGWG</strain>
    </source>
</reference>
<evidence type="ECO:0000256" key="2">
    <source>
        <dbReference type="ARBA" id="ARBA00022803"/>
    </source>
</evidence>
<evidence type="ECO:0000256" key="3">
    <source>
        <dbReference type="ARBA" id="ARBA00038275"/>
    </source>
</evidence>
<dbReference type="InParanoid" id="A0A6I8TPE4"/>
<dbReference type="SMART" id="SM00028">
    <property type="entry name" value="TPR"/>
    <property type="match status" value="5"/>
</dbReference>
<comment type="similarity">
    <text evidence="3">Belongs to the RPAP3 family.</text>
</comment>